<evidence type="ECO:0000313" key="2">
    <source>
        <dbReference type="Proteomes" id="UP000094960"/>
    </source>
</evidence>
<dbReference type="KEGG" id="spun:BFF78_05455"/>
<protein>
    <submittedName>
        <fullName evidence="1">Uncharacterized protein</fullName>
    </submittedName>
</protein>
<dbReference type="AlphaFoldDB" id="A0A1D7Y4N2"/>
<reference evidence="2" key="1">
    <citation type="submission" date="2016-09" db="EMBL/GenBank/DDBJ databases">
        <title>Streptomyces puniciscabiei strain:TW1S1 Genome sequencing and assembly.</title>
        <authorList>
            <person name="Kim M.-K."/>
            <person name="Kim S.B."/>
        </authorList>
    </citation>
    <scope>NUCLEOTIDE SEQUENCE [LARGE SCALE GENOMIC DNA]</scope>
    <source>
        <strain evidence="2">TW1S1</strain>
    </source>
</reference>
<name>A0A1D7Y4N2_9ACTN</name>
<dbReference type="EMBL" id="CP017248">
    <property type="protein sequence ID" value="AOR30567.1"/>
    <property type="molecule type" value="Genomic_DNA"/>
</dbReference>
<accession>A0A1D7Y4N2</accession>
<dbReference type="Proteomes" id="UP000094960">
    <property type="component" value="Chromosome"/>
</dbReference>
<sequence>MVQAYANDTPLGAGMVVLRDTCFGGTAKQWLESNGDDAYKIRCSMRVSAYYGVDPKRIGPVLDGILAAGDRSQSLIAFGHDYYRSHLVGYYRRDGPNPSGPHAPEPTQLFDASQTLSWDPVHDRNPRRLVEEPEQCPKNDPPVTRCLREPESGSVAGIRKRHGMVFKLELGSTEYYEVAKDGHVVMD</sequence>
<proteinExistence type="predicted"/>
<gene>
    <name evidence="1" type="ORF">BFF78_05455</name>
</gene>
<keyword evidence="2" id="KW-1185">Reference proteome</keyword>
<organism evidence="1 2">
    <name type="scientific">Streptomyces fodineus</name>
    <dbReference type="NCBI Taxonomy" id="1904616"/>
    <lineage>
        <taxon>Bacteria</taxon>
        <taxon>Bacillati</taxon>
        <taxon>Actinomycetota</taxon>
        <taxon>Actinomycetes</taxon>
        <taxon>Kitasatosporales</taxon>
        <taxon>Streptomycetaceae</taxon>
        <taxon>Streptomyces</taxon>
    </lineage>
</organism>
<evidence type="ECO:0000313" key="1">
    <source>
        <dbReference type="EMBL" id="AOR30567.1"/>
    </source>
</evidence>